<keyword evidence="3" id="KW-1185">Reference proteome</keyword>
<reference evidence="2 3" key="1">
    <citation type="submission" date="2017-06" db="EMBL/GenBank/DDBJ databases">
        <authorList>
            <person name="Kim H.J."/>
            <person name="Triplett B.A."/>
        </authorList>
    </citation>
    <scope>NUCLEOTIDE SEQUENCE [LARGE SCALE GENOMIC DNA]</scope>
    <source>
        <strain evidence="2 3">CGMCC 4.1858</strain>
    </source>
</reference>
<protein>
    <submittedName>
        <fullName evidence="2">Uncharacterized protein</fullName>
    </submittedName>
</protein>
<feature type="transmembrane region" description="Helical" evidence="1">
    <location>
        <begin position="33"/>
        <end position="58"/>
    </location>
</feature>
<keyword evidence="1" id="KW-0812">Transmembrane</keyword>
<dbReference type="RefSeq" id="WP_089221547.1">
    <property type="nucleotide sequence ID" value="NZ_FZOF01000001.1"/>
</dbReference>
<dbReference type="AlphaFoldDB" id="A0A238Z9H8"/>
<dbReference type="EMBL" id="FZOF01000001">
    <property type="protein sequence ID" value="SNR79648.1"/>
    <property type="molecule type" value="Genomic_DNA"/>
</dbReference>
<dbReference type="Proteomes" id="UP000198280">
    <property type="component" value="Unassembled WGS sequence"/>
</dbReference>
<evidence type="ECO:0000313" key="2">
    <source>
        <dbReference type="EMBL" id="SNR79648.1"/>
    </source>
</evidence>
<accession>A0A238Z9H8</accession>
<sequence length="97" mass="9621">MAQLPDLLPDSAVKPDRWAQFRGLSPWQAGGTVLPLVLIVVGGLLGGLAGGAATMINLKIARSGLSSAMQALAMVGVVLAAAIAYLVAAALLSAALG</sequence>
<keyword evidence="1" id="KW-0472">Membrane</keyword>
<evidence type="ECO:0000313" key="3">
    <source>
        <dbReference type="Proteomes" id="UP000198280"/>
    </source>
</evidence>
<organism evidence="2 3">
    <name type="scientific">Actinacidiphila glaucinigra</name>
    <dbReference type="NCBI Taxonomy" id="235986"/>
    <lineage>
        <taxon>Bacteria</taxon>
        <taxon>Bacillati</taxon>
        <taxon>Actinomycetota</taxon>
        <taxon>Actinomycetes</taxon>
        <taxon>Kitasatosporales</taxon>
        <taxon>Streptomycetaceae</taxon>
        <taxon>Actinacidiphila</taxon>
    </lineage>
</organism>
<evidence type="ECO:0000256" key="1">
    <source>
        <dbReference type="SAM" id="Phobius"/>
    </source>
</evidence>
<gene>
    <name evidence="2" type="ORF">SAMN05216252_10182</name>
</gene>
<name>A0A238Z9H8_9ACTN</name>
<keyword evidence="1" id="KW-1133">Transmembrane helix</keyword>
<feature type="transmembrane region" description="Helical" evidence="1">
    <location>
        <begin position="70"/>
        <end position="96"/>
    </location>
</feature>
<proteinExistence type="predicted"/>